<dbReference type="InterPro" id="IPR008271">
    <property type="entry name" value="Ser/Thr_kinase_AS"/>
</dbReference>
<dbReference type="InterPro" id="IPR000719">
    <property type="entry name" value="Prot_kinase_dom"/>
</dbReference>
<evidence type="ECO:0000259" key="9">
    <source>
        <dbReference type="PROSITE" id="PS50011"/>
    </source>
</evidence>
<feature type="region of interest" description="Disordered" evidence="8">
    <location>
        <begin position="855"/>
        <end position="931"/>
    </location>
</feature>
<reference evidence="10" key="1">
    <citation type="journal article" date="2021" name="New Phytol.">
        <title>Evolutionary innovations through gain and loss of genes in the ectomycorrhizal Boletales.</title>
        <authorList>
            <person name="Wu G."/>
            <person name="Miyauchi S."/>
            <person name="Morin E."/>
            <person name="Kuo A."/>
            <person name="Drula E."/>
            <person name="Varga T."/>
            <person name="Kohler A."/>
            <person name="Feng B."/>
            <person name="Cao Y."/>
            <person name="Lipzen A."/>
            <person name="Daum C."/>
            <person name="Hundley H."/>
            <person name="Pangilinan J."/>
            <person name="Johnson J."/>
            <person name="Barry K."/>
            <person name="LaButti K."/>
            <person name="Ng V."/>
            <person name="Ahrendt S."/>
            <person name="Min B."/>
            <person name="Choi I.G."/>
            <person name="Park H."/>
            <person name="Plett J.M."/>
            <person name="Magnuson J."/>
            <person name="Spatafora J.W."/>
            <person name="Nagy L.G."/>
            <person name="Henrissat B."/>
            <person name="Grigoriev I.V."/>
            <person name="Yang Z.L."/>
            <person name="Xu J."/>
            <person name="Martin F.M."/>
        </authorList>
    </citation>
    <scope>NUCLEOTIDE SEQUENCE</scope>
    <source>
        <strain evidence="10">KKN 215</strain>
    </source>
</reference>
<keyword evidence="1" id="KW-0723">Serine/threonine-protein kinase</keyword>
<feature type="domain" description="Protein kinase" evidence="9">
    <location>
        <begin position="332"/>
        <end position="617"/>
    </location>
</feature>
<feature type="region of interest" description="Disordered" evidence="8">
    <location>
        <begin position="733"/>
        <end position="760"/>
    </location>
</feature>
<keyword evidence="5" id="KW-0418">Kinase</keyword>
<feature type="region of interest" description="Disordered" evidence="8">
    <location>
        <begin position="1004"/>
        <end position="1029"/>
    </location>
</feature>
<evidence type="ECO:0000256" key="1">
    <source>
        <dbReference type="ARBA" id="ARBA00022527"/>
    </source>
</evidence>
<dbReference type="PROSITE" id="PS50011">
    <property type="entry name" value="PROTEIN_KINASE_DOM"/>
    <property type="match status" value="1"/>
</dbReference>
<dbReference type="OrthoDB" id="68483at2759"/>
<organism evidence="10 11">
    <name type="scientific">Cristinia sonorae</name>
    <dbReference type="NCBI Taxonomy" id="1940300"/>
    <lineage>
        <taxon>Eukaryota</taxon>
        <taxon>Fungi</taxon>
        <taxon>Dikarya</taxon>
        <taxon>Basidiomycota</taxon>
        <taxon>Agaricomycotina</taxon>
        <taxon>Agaricomycetes</taxon>
        <taxon>Agaricomycetidae</taxon>
        <taxon>Agaricales</taxon>
        <taxon>Pleurotineae</taxon>
        <taxon>Stephanosporaceae</taxon>
        <taxon>Cristinia</taxon>
    </lineage>
</organism>
<feature type="compositionally biased region" description="Polar residues" evidence="8">
    <location>
        <begin position="867"/>
        <end position="881"/>
    </location>
</feature>
<evidence type="ECO:0000256" key="2">
    <source>
        <dbReference type="ARBA" id="ARBA00022553"/>
    </source>
</evidence>
<evidence type="ECO:0000256" key="7">
    <source>
        <dbReference type="PROSITE-ProRule" id="PRU10141"/>
    </source>
</evidence>
<evidence type="ECO:0000313" key="10">
    <source>
        <dbReference type="EMBL" id="KAH8094441.1"/>
    </source>
</evidence>
<keyword evidence="3" id="KW-0808">Transferase</keyword>
<dbReference type="AlphaFoldDB" id="A0A8K0UK42"/>
<proteinExistence type="predicted"/>
<dbReference type="InterPro" id="IPR011009">
    <property type="entry name" value="Kinase-like_dom_sf"/>
</dbReference>
<dbReference type="SUPFAM" id="SSF56112">
    <property type="entry name" value="Protein kinase-like (PK-like)"/>
    <property type="match status" value="1"/>
</dbReference>
<feature type="region of interest" description="Disordered" evidence="8">
    <location>
        <begin position="1139"/>
        <end position="1163"/>
    </location>
</feature>
<dbReference type="Pfam" id="PF00069">
    <property type="entry name" value="Pkinase"/>
    <property type="match status" value="1"/>
</dbReference>
<keyword evidence="6 7" id="KW-0067">ATP-binding</keyword>
<accession>A0A8K0UK42</accession>
<dbReference type="SMART" id="SM00220">
    <property type="entry name" value="S_TKc"/>
    <property type="match status" value="1"/>
</dbReference>
<evidence type="ECO:0000313" key="11">
    <source>
        <dbReference type="Proteomes" id="UP000813824"/>
    </source>
</evidence>
<feature type="compositionally biased region" description="Polar residues" evidence="8">
    <location>
        <begin position="889"/>
        <end position="901"/>
    </location>
</feature>
<name>A0A8K0UK42_9AGAR</name>
<evidence type="ECO:0000256" key="3">
    <source>
        <dbReference type="ARBA" id="ARBA00022679"/>
    </source>
</evidence>
<gene>
    <name evidence="10" type="ORF">BXZ70DRAFT_357823</name>
</gene>
<feature type="compositionally biased region" description="Low complexity" evidence="8">
    <location>
        <begin position="745"/>
        <end position="759"/>
    </location>
</feature>
<keyword evidence="4 7" id="KW-0547">Nucleotide-binding</keyword>
<evidence type="ECO:0000256" key="8">
    <source>
        <dbReference type="SAM" id="MobiDB-lite"/>
    </source>
</evidence>
<evidence type="ECO:0000256" key="6">
    <source>
        <dbReference type="ARBA" id="ARBA00022840"/>
    </source>
</evidence>
<dbReference type="GO" id="GO:0005524">
    <property type="term" value="F:ATP binding"/>
    <property type="evidence" value="ECO:0007669"/>
    <property type="project" value="UniProtKB-UniRule"/>
</dbReference>
<dbReference type="InterPro" id="IPR017441">
    <property type="entry name" value="Protein_kinase_ATP_BS"/>
</dbReference>
<feature type="compositionally biased region" description="Low complexity" evidence="8">
    <location>
        <begin position="1004"/>
        <end position="1024"/>
    </location>
</feature>
<protein>
    <recommendedName>
        <fullName evidence="9">Protein kinase domain-containing protein</fullName>
    </recommendedName>
</protein>
<sequence>MVFPNFKISLSKDSIMKFRVKSERRKSLPVNFAPSEQATTAIVKHSRSVEDIQKVEQDHLQALADAMHDPTVLNVRLGPTRGVLEEWMKGAIRSGSVSLKEINATLAIECGEAGQPPVQVSAPKKCVLGLPAPELDDKTFVLDVSLVKDCEEDTSCTMNISSAAHLLLDAQTPPASPLLLSPVVACADLSATLINIAPAVLRGVASDHVTEEKVAQIEDATTTEPVFPAPGAVLVGGEVVSCAEVTNADVTPVTDAALPVEAANTPEVPEVIPGPVATDINVQVTEANKAAPALEEIAPVSRNEDEVPVSPVAETEHGAPPCYTKPLSLEDFKIIKRLGSGGFGTVFAAVHKATGGACAIKVTERPSDGEGNADRMNEFTAGEQTAMLRMDGTPGVIELLGAWYDSKNVYNVMPLYAGDLTSGLKYRKAFPEARVRFYAAELVQALAALHEKKVVHRDIKPANLLTSEDGHVTVADLGLARSFLRGASDAEKMMCASYHEVDENDYGEMNEVTNSGCGTSTHMAPEVLNGQLYDYKADIWSMGITVFELVFGHHPWPHVRTEPELVRAIICEGVKIDEKECIAKGVSEGMQAFLRQTLSMEPKSRPSAQQLMDHDMFYGIIWDELREFEVPASWRHGSGIKPDQTPPSIAHGTPIDPATDPFPFLTFQSQKLSQLPRHTAAVDDEQATTKAYVAPDTIDAAFSGFSMEPESDAPSFLWEVPVGPVVAPPAPLSNLNPFRDPSRPPNNNNAPAIQPASASLDPFRDPSHPLILKSIPAAQLPSLLHLDTFGPPPPADRRPSDAGLALDPFRTQLQPPSLSRPAAAPALPWMETFGSLASYPSKRWPLRVINGSASFSSSGDEDSHVSQGSSIQSTPSASESELPSGLNIGGSTSSGLPSQHSLEAIARSTVPEEPSNPVHDERSSLAPSNSRSVSEFARELATGVPLSVGLPCELFLAGLGIFLSPPADDSVAQFARELDAGLPLSGGVPPEFCFAGLGIFMNTDSPTSDSNDTDSSSPEEGLPPVSAPPPPSKPFAFGPFVDSHWCLSQKGQRHPPNSHSFASKSQPLKSSSFAFGPFVDSHWCLSQHAQRRTSASGTSNSSDAARSAVTPQPFKPFAFGPFVDSLWCISQRQSQMAADHAATSHGSSSSPCHEELLVSQPRPPTDSQASLASYLISGVTLSSGFPTSSSLSSIADTSALSLDHQHTSTPTCTGRPRFSLKSLFKSLKAVTRPSHWKLLRRNKGSHPSPF</sequence>
<feature type="binding site" evidence="7">
    <location>
        <position position="361"/>
    </location>
    <ligand>
        <name>ATP</name>
        <dbReference type="ChEBI" id="CHEBI:30616"/>
    </ligand>
</feature>
<dbReference type="PANTHER" id="PTHR24351">
    <property type="entry name" value="RIBOSOMAL PROTEIN S6 KINASE"/>
    <property type="match status" value="1"/>
</dbReference>
<keyword evidence="11" id="KW-1185">Reference proteome</keyword>
<evidence type="ECO:0000256" key="5">
    <source>
        <dbReference type="ARBA" id="ARBA00022777"/>
    </source>
</evidence>
<keyword evidence="2" id="KW-0597">Phosphoprotein</keyword>
<dbReference type="PROSITE" id="PS00107">
    <property type="entry name" value="PROTEIN_KINASE_ATP"/>
    <property type="match status" value="1"/>
</dbReference>
<comment type="caution">
    <text evidence="10">The sequence shown here is derived from an EMBL/GenBank/DDBJ whole genome shotgun (WGS) entry which is preliminary data.</text>
</comment>
<dbReference type="PROSITE" id="PS00108">
    <property type="entry name" value="PROTEIN_KINASE_ST"/>
    <property type="match status" value="1"/>
</dbReference>
<dbReference type="Proteomes" id="UP000813824">
    <property type="component" value="Unassembled WGS sequence"/>
</dbReference>
<dbReference type="GO" id="GO:0004674">
    <property type="term" value="F:protein serine/threonine kinase activity"/>
    <property type="evidence" value="ECO:0007669"/>
    <property type="project" value="UniProtKB-KW"/>
</dbReference>
<evidence type="ECO:0000256" key="4">
    <source>
        <dbReference type="ARBA" id="ARBA00022741"/>
    </source>
</evidence>
<dbReference type="EMBL" id="JAEVFJ010000026">
    <property type="protein sequence ID" value="KAH8094441.1"/>
    <property type="molecule type" value="Genomic_DNA"/>
</dbReference>
<dbReference type="Gene3D" id="1.10.510.10">
    <property type="entry name" value="Transferase(Phosphotransferase) domain 1"/>
    <property type="match status" value="1"/>
</dbReference>